<evidence type="ECO:0000313" key="2">
    <source>
        <dbReference type="Proteomes" id="UP001474181"/>
    </source>
</evidence>
<sequence length="89" mass="9278">MSEALDRVVEALAGVSEEEVAAALTAVSLPRSRPPVPSVPSRTPLPLAILKFADLAVADPAPVQQVVLVEPDAVVLGGAGRLDRHRHVD</sequence>
<dbReference type="EMBL" id="JBEPEK010000034">
    <property type="protein sequence ID" value="MER7179239.1"/>
    <property type="molecule type" value="Genomic_DNA"/>
</dbReference>
<name>A0ABV1WSH4_9ACTN</name>
<protein>
    <submittedName>
        <fullName evidence="1">Uncharacterized protein</fullName>
    </submittedName>
</protein>
<evidence type="ECO:0000313" key="1">
    <source>
        <dbReference type="EMBL" id="MER7179239.1"/>
    </source>
</evidence>
<comment type="caution">
    <text evidence="1">The sequence shown here is derived from an EMBL/GenBank/DDBJ whole genome shotgun (WGS) entry which is preliminary data.</text>
</comment>
<organism evidence="1 2">
    <name type="scientific">Streptomyces hyaluromycini</name>
    <dbReference type="NCBI Taxonomy" id="1377993"/>
    <lineage>
        <taxon>Bacteria</taxon>
        <taxon>Bacillati</taxon>
        <taxon>Actinomycetota</taxon>
        <taxon>Actinomycetes</taxon>
        <taxon>Kitasatosporales</taxon>
        <taxon>Streptomycetaceae</taxon>
        <taxon>Streptomyces</taxon>
    </lineage>
</organism>
<dbReference type="Proteomes" id="UP001474181">
    <property type="component" value="Unassembled WGS sequence"/>
</dbReference>
<accession>A0ABV1WSH4</accession>
<proteinExistence type="predicted"/>
<reference evidence="1 2" key="1">
    <citation type="submission" date="2024-06" db="EMBL/GenBank/DDBJ databases">
        <title>The Natural Products Discovery Center: Release of the First 8490 Sequenced Strains for Exploring Actinobacteria Biosynthetic Diversity.</title>
        <authorList>
            <person name="Kalkreuter E."/>
            <person name="Kautsar S.A."/>
            <person name="Yang D."/>
            <person name="Bader C.D."/>
            <person name="Teijaro C.N."/>
            <person name="Fluegel L."/>
            <person name="Davis C.M."/>
            <person name="Simpson J.R."/>
            <person name="Lauterbach L."/>
            <person name="Steele A.D."/>
            <person name="Gui C."/>
            <person name="Meng S."/>
            <person name="Li G."/>
            <person name="Viehrig K."/>
            <person name="Ye F."/>
            <person name="Su P."/>
            <person name="Kiefer A.F."/>
            <person name="Nichols A."/>
            <person name="Cepeda A.J."/>
            <person name="Yan W."/>
            <person name="Fan B."/>
            <person name="Jiang Y."/>
            <person name="Adhikari A."/>
            <person name="Zheng C.-J."/>
            <person name="Schuster L."/>
            <person name="Cowan T.M."/>
            <person name="Smanski M.J."/>
            <person name="Chevrette M.G."/>
            <person name="De Carvalho L.P.S."/>
            <person name="Shen B."/>
        </authorList>
    </citation>
    <scope>NUCLEOTIDE SEQUENCE [LARGE SCALE GENOMIC DNA]</scope>
    <source>
        <strain evidence="1 2">NPDC000234</strain>
    </source>
</reference>
<gene>
    <name evidence="1" type="ORF">ABT404_07115</name>
</gene>
<keyword evidence="2" id="KW-1185">Reference proteome</keyword>